<feature type="domain" description="HTH lysR-type" evidence="1">
    <location>
        <begin position="24"/>
        <end position="81"/>
    </location>
</feature>
<comment type="caution">
    <text evidence="3">The sequence shown here is derived from an EMBL/GenBank/DDBJ whole genome shotgun (WGS) entry which is preliminary data.</text>
</comment>
<keyword evidence="4" id="KW-1185">Reference proteome</keyword>
<name>F5RE05_METUF</name>
<dbReference type="GO" id="GO:0003700">
    <property type="term" value="F:DNA-binding transcription factor activity"/>
    <property type="evidence" value="ECO:0007669"/>
    <property type="project" value="InterPro"/>
</dbReference>
<dbReference type="Gene3D" id="1.10.10.10">
    <property type="entry name" value="Winged helix-like DNA-binding domain superfamily/Winged helix DNA-binding domain"/>
    <property type="match status" value="1"/>
</dbReference>
<dbReference type="InterPro" id="IPR024370">
    <property type="entry name" value="PBP_domain"/>
</dbReference>
<evidence type="ECO:0000259" key="2">
    <source>
        <dbReference type="Pfam" id="PF12727"/>
    </source>
</evidence>
<dbReference type="InterPro" id="IPR036388">
    <property type="entry name" value="WH-like_DNA-bd_sf"/>
</dbReference>
<dbReference type="InterPro" id="IPR036390">
    <property type="entry name" value="WH_DNA-bd_sf"/>
</dbReference>
<feature type="domain" description="PBP" evidence="2">
    <location>
        <begin position="138"/>
        <end position="324"/>
    </location>
</feature>
<dbReference type="AlphaFoldDB" id="F5RE05"/>
<dbReference type="SUPFAM" id="SSF46785">
    <property type="entry name" value="Winged helix' DNA-binding domain"/>
    <property type="match status" value="1"/>
</dbReference>
<gene>
    <name evidence="3" type="ORF">METUNv1_02523</name>
</gene>
<dbReference type="PANTHER" id="PTHR38431">
    <property type="entry name" value="BLL2305 PROTEIN"/>
    <property type="match status" value="1"/>
</dbReference>
<dbReference type="PANTHER" id="PTHR38431:SF1">
    <property type="entry name" value="BLL2305 PROTEIN"/>
    <property type="match status" value="1"/>
</dbReference>
<protein>
    <submittedName>
        <fullName evidence="3">NAD-dependent formate dehydrogenase regulator</fullName>
    </submittedName>
</protein>
<dbReference type="EMBL" id="AFHG01000052">
    <property type="protein sequence ID" value="EGK71136.1"/>
    <property type="molecule type" value="Genomic_DNA"/>
</dbReference>
<dbReference type="Proteomes" id="UP000005019">
    <property type="component" value="Unassembled WGS sequence"/>
</dbReference>
<organism evidence="3 4">
    <name type="scientific">Methyloversatilis universalis (strain ATCC BAA-1314 / DSM 25237 / JCM 13912 / CCUG 52030 / FAM5)</name>
    <dbReference type="NCBI Taxonomy" id="1000565"/>
    <lineage>
        <taxon>Bacteria</taxon>
        <taxon>Pseudomonadati</taxon>
        <taxon>Pseudomonadota</taxon>
        <taxon>Betaproteobacteria</taxon>
        <taxon>Nitrosomonadales</taxon>
        <taxon>Sterolibacteriaceae</taxon>
        <taxon>Methyloversatilis</taxon>
    </lineage>
</organism>
<dbReference type="STRING" id="1000565.METUNv1_02523"/>
<dbReference type="Gene3D" id="3.40.190.10">
    <property type="entry name" value="Periplasmic binding protein-like II"/>
    <property type="match status" value="1"/>
</dbReference>
<dbReference type="eggNOG" id="COG2005">
    <property type="taxonomic scope" value="Bacteria"/>
</dbReference>
<evidence type="ECO:0000259" key="1">
    <source>
        <dbReference type="Pfam" id="PF00126"/>
    </source>
</evidence>
<accession>F5RE05</accession>
<reference evidence="3 4" key="1">
    <citation type="journal article" date="2011" name="J. Bacteriol.">
        <title>Genome sequence of Methyloversatilis universalis FAM5T, a methylotrophic representative of the order Rhodocyclales.</title>
        <authorList>
            <person name="Kittichotirat W."/>
            <person name="Good N.M."/>
            <person name="Hall R."/>
            <person name="Bringel F."/>
            <person name="Lajus A."/>
            <person name="Medigue C."/>
            <person name="Smalley N.E."/>
            <person name="Beck D."/>
            <person name="Bumgarner R."/>
            <person name="Vuilleumier S."/>
            <person name="Kalyuzhnaya M.G."/>
        </authorList>
    </citation>
    <scope>NUCLEOTIDE SEQUENCE [LARGE SCALE GENOMIC DNA]</scope>
    <source>
        <strain evidence="4">ATCC BAA-1314 / JCM 13912 / FAM5</strain>
    </source>
</reference>
<dbReference type="OrthoDB" id="9800709at2"/>
<dbReference type="SUPFAM" id="SSF53850">
    <property type="entry name" value="Periplasmic binding protein-like II"/>
    <property type="match status" value="1"/>
</dbReference>
<sequence>MRIQIEPAWRFRNAEGREIDPLLFRVLAAVQRSGKLTEAAREVDFSYRHCWNLIRTWSAFFGTPLVELSQGKGAELTPLGEKLTWAAQRIQARLTPQLENLSVEIDREINAALMDTHPILRLHASHGYAIALLPELVEQVAAVRLELQYLGSIDALASMSRGSCDLCGFHLPSGRVTPELAARLNRYLKPRAHRVIRLVTRTQGLFVAAGNPLGIRSLQDLTRPDVRFINRQASAGTRVLLDLLLAEQTMDPDQISGYETVEFTHAAVAAHVASGMADTGFGVEAAATQFKLDFVPVAQEHYFLACRLETLELPSMQRMLEALKSPQFATAVDALPGYALNTPGEVMSVMEALRA</sequence>
<proteinExistence type="predicted"/>
<dbReference type="Pfam" id="PF00126">
    <property type="entry name" value="HTH_1"/>
    <property type="match status" value="1"/>
</dbReference>
<dbReference type="InterPro" id="IPR000847">
    <property type="entry name" value="LysR_HTH_N"/>
</dbReference>
<evidence type="ECO:0000313" key="4">
    <source>
        <dbReference type="Proteomes" id="UP000005019"/>
    </source>
</evidence>
<evidence type="ECO:0000313" key="3">
    <source>
        <dbReference type="EMBL" id="EGK71136.1"/>
    </source>
</evidence>
<dbReference type="eggNOG" id="COG1910">
    <property type="taxonomic scope" value="Bacteria"/>
</dbReference>
<dbReference type="Pfam" id="PF12727">
    <property type="entry name" value="PBP_like"/>
    <property type="match status" value="1"/>
</dbReference>